<feature type="transmembrane region" description="Helical" evidence="8">
    <location>
        <begin position="71"/>
        <end position="93"/>
    </location>
</feature>
<feature type="transmembrane region" description="Helical" evidence="8">
    <location>
        <begin position="327"/>
        <end position="344"/>
    </location>
</feature>
<feature type="transmembrane region" description="Helical" evidence="8">
    <location>
        <begin position="260"/>
        <end position="281"/>
    </location>
</feature>
<keyword evidence="6 8" id="KW-1133">Transmembrane helix</keyword>
<evidence type="ECO:0000256" key="2">
    <source>
        <dbReference type="ARBA" id="ARBA00022475"/>
    </source>
</evidence>
<dbReference type="PRINTS" id="PR01806">
    <property type="entry name" value="VIRFACTRMVIN"/>
</dbReference>
<evidence type="ECO:0000256" key="5">
    <source>
        <dbReference type="ARBA" id="ARBA00022984"/>
    </source>
</evidence>
<dbReference type="GO" id="GO:0034204">
    <property type="term" value="P:lipid translocation"/>
    <property type="evidence" value="ECO:0007669"/>
    <property type="project" value="TreeGrafter"/>
</dbReference>
<dbReference type="GO" id="GO:0008360">
    <property type="term" value="P:regulation of cell shape"/>
    <property type="evidence" value="ECO:0007669"/>
    <property type="project" value="UniProtKB-KW"/>
</dbReference>
<protein>
    <submittedName>
        <fullName evidence="9">Integral membrane protein MviN</fullName>
    </submittedName>
</protein>
<feature type="transmembrane region" description="Helical" evidence="8">
    <location>
        <begin position="20"/>
        <end position="41"/>
    </location>
</feature>
<dbReference type="NCBIfam" id="TIGR01695">
    <property type="entry name" value="murJ_mviN"/>
    <property type="match status" value="1"/>
</dbReference>
<keyword evidence="5" id="KW-0573">Peptidoglycan synthesis</keyword>
<evidence type="ECO:0000313" key="9">
    <source>
        <dbReference type="EMBL" id="KKT81334.1"/>
    </source>
</evidence>
<feature type="transmembrane region" description="Helical" evidence="8">
    <location>
        <begin position="287"/>
        <end position="306"/>
    </location>
</feature>
<evidence type="ECO:0000313" key="10">
    <source>
        <dbReference type="Proteomes" id="UP000034595"/>
    </source>
</evidence>
<evidence type="ECO:0000256" key="1">
    <source>
        <dbReference type="ARBA" id="ARBA00004651"/>
    </source>
</evidence>
<evidence type="ECO:0000256" key="7">
    <source>
        <dbReference type="ARBA" id="ARBA00023136"/>
    </source>
</evidence>
<comment type="subcellular location">
    <subcellularLocation>
        <location evidence="1">Cell membrane</location>
        <topology evidence="1">Multi-pass membrane protein</topology>
    </subcellularLocation>
</comment>
<feature type="transmembrane region" description="Helical" evidence="8">
    <location>
        <begin position="423"/>
        <end position="445"/>
    </location>
</feature>
<feature type="transmembrane region" description="Helical" evidence="8">
    <location>
        <begin position="114"/>
        <end position="137"/>
    </location>
</feature>
<dbReference type="PANTHER" id="PTHR47019">
    <property type="entry name" value="LIPID II FLIPPASE MURJ"/>
    <property type="match status" value="1"/>
</dbReference>
<dbReference type="PANTHER" id="PTHR47019:SF1">
    <property type="entry name" value="LIPID II FLIPPASE MURJ"/>
    <property type="match status" value="1"/>
</dbReference>
<dbReference type="EMBL" id="LCJQ01000012">
    <property type="protein sequence ID" value="KKT81334.1"/>
    <property type="molecule type" value="Genomic_DNA"/>
</dbReference>
<dbReference type="GO" id="GO:0005886">
    <property type="term" value="C:plasma membrane"/>
    <property type="evidence" value="ECO:0007669"/>
    <property type="project" value="UniProtKB-SubCell"/>
</dbReference>
<dbReference type="GO" id="GO:0015648">
    <property type="term" value="F:lipid-linked peptidoglycan transporter activity"/>
    <property type="evidence" value="ECO:0007669"/>
    <property type="project" value="TreeGrafter"/>
</dbReference>
<accession>A0A0G1NAU9</accession>
<dbReference type="InterPro" id="IPR004268">
    <property type="entry name" value="MurJ"/>
</dbReference>
<keyword evidence="7 8" id="KW-0472">Membrane</keyword>
<proteinExistence type="predicted"/>
<organism evidence="9 10">
    <name type="scientific">Candidatus Azambacteria bacterium GW2011_GWA1_44_9</name>
    <dbReference type="NCBI Taxonomy" id="1618610"/>
    <lineage>
        <taxon>Bacteria</taxon>
        <taxon>Candidatus Azamiibacteriota</taxon>
    </lineage>
</organism>
<keyword evidence="3 8" id="KW-0812">Transmembrane</keyword>
<dbReference type="Pfam" id="PF03023">
    <property type="entry name" value="MurJ"/>
    <property type="match status" value="1"/>
</dbReference>
<evidence type="ECO:0000256" key="3">
    <source>
        <dbReference type="ARBA" id="ARBA00022692"/>
    </source>
</evidence>
<gene>
    <name evidence="9" type="ORF">UW78_C0012G0011</name>
</gene>
<reference evidence="9 10" key="1">
    <citation type="journal article" date="2015" name="Nature">
        <title>rRNA introns, odd ribosomes, and small enigmatic genomes across a large radiation of phyla.</title>
        <authorList>
            <person name="Brown C.T."/>
            <person name="Hug L.A."/>
            <person name="Thomas B.C."/>
            <person name="Sharon I."/>
            <person name="Castelle C.J."/>
            <person name="Singh A."/>
            <person name="Wilkins M.J."/>
            <person name="Williams K.H."/>
            <person name="Banfield J.F."/>
        </authorList>
    </citation>
    <scope>NUCLEOTIDE SEQUENCE [LARGE SCALE GENOMIC DNA]</scope>
</reference>
<feature type="transmembrane region" description="Helical" evidence="8">
    <location>
        <begin position="397"/>
        <end position="417"/>
    </location>
</feature>
<dbReference type="GO" id="GO:0009252">
    <property type="term" value="P:peptidoglycan biosynthetic process"/>
    <property type="evidence" value="ECO:0007669"/>
    <property type="project" value="UniProtKB-KW"/>
</dbReference>
<dbReference type="AlphaFoldDB" id="A0A0G1NAU9"/>
<sequence length="467" mass="50728">MGRFRLNIQLHDILAYMKGFLKFIPAGSAVLAGTTIISYALGLLRDRVFAQTFGASHALDAYNAAFLLPDLLFNILIASGIAAAFVPIFTELFHKDRQNAYDYTSLTISGATGVMILSAVIIFIFAGSISVLAAPGFPAENLLLVSKLIRILAISPILFGISNTLGAMLIAKRRFFFYGMSPVLYNLGIIGGAIFLSPQFGITGVAMGTVLGAFLHMLMRAIDAYSSGFRFRFNFNFKTQEFKKTIKLMIPKMFGHPVELAMFWGFTVIASGLSAGSVAIMSFARNFMSVPVSIIGITFATTAFPVMAKAISDHSPQEFKKILKNSFWLILAGSSLAAIITFIIKEPLIRIVLGGGNFTEEAIRKTALMLGVFTLAMPTESLVHLLARAFYATKNTVIPVVMSILGLIIAIGGGYLLRPSLNILAIPIAFSAASLFELIFLIILLPHRLKKLPLTPQIDSELDPHQP</sequence>
<name>A0A0G1NAU9_9BACT</name>
<feature type="transmembrane region" description="Helical" evidence="8">
    <location>
        <begin position="175"/>
        <end position="196"/>
    </location>
</feature>
<evidence type="ECO:0000256" key="6">
    <source>
        <dbReference type="ARBA" id="ARBA00022989"/>
    </source>
</evidence>
<dbReference type="Proteomes" id="UP000034595">
    <property type="component" value="Unassembled WGS sequence"/>
</dbReference>
<feature type="transmembrane region" description="Helical" evidence="8">
    <location>
        <begin position="149"/>
        <end position="170"/>
    </location>
</feature>
<comment type="caution">
    <text evidence="9">The sequence shown here is derived from an EMBL/GenBank/DDBJ whole genome shotgun (WGS) entry which is preliminary data.</text>
</comment>
<dbReference type="InterPro" id="IPR051050">
    <property type="entry name" value="Lipid_II_flippase_MurJ/MviN"/>
</dbReference>
<keyword evidence="4" id="KW-0133">Cell shape</keyword>
<feature type="transmembrane region" description="Helical" evidence="8">
    <location>
        <begin position="367"/>
        <end position="385"/>
    </location>
</feature>
<evidence type="ECO:0000256" key="4">
    <source>
        <dbReference type="ARBA" id="ARBA00022960"/>
    </source>
</evidence>
<evidence type="ECO:0000256" key="8">
    <source>
        <dbReference type="SAM" id="Phobius"/>
    </source>
</evidence>
<keyword evidence="2" id="KW-1003">Cell membrane</keyword>